<keyword evidence="9" id="KW-1185">Reference proteome</keyword>
<evidence type="ECO:0000259" key="7">
    <source>
        <dbReference type="Pfam" id="PF08281"/>
    </source>
</evidence>
<comment type="caution">
    <text evidence="8">The sequence shown here is derived from an EMBL/GenBank/DDBJ whole genome shotgun (WGS) entry which is preliminary data.</text>
</comment>
<evidence type="ECO:0000313" key="9">
    <source>
        <dbReference type="Proteomes" id="UP000741863"/>
    </source>
</evidence>
<sequence length="179" mass="21410">MEISEKNAVKQLKKKNEKALQYVIDTYGGLVKHIVYKYLYKYPQEREECINDVFWVVWDKISEFDPKKNSLKNWIAAVASHKAIDYKRKKLRLLARESSTDDDGKITYYDDLKKQERALQEEVEELLNHLPEKDRNLFRNYYLEGEQTRALEKKLGLSSSVIYNRLSRGRKQLRKLFKN</sequence>
<dbReference type="InterPro" id="IPR013325">
    <property type="entry name" value="RNA_pol_sigma_r2"/>
</dbReference>
<protein>
    <submittedName>
        <fullName evidence="8">RNA polymerase sigma-70 factor (ECF subfamily)</fullName>
    </submittedName>
</protein>
<evidence type="ECO:0000256" key="4">
    <source>
        <dbReference type="ARBA" id="ARBA00023125"/>
    </source>
</evidence>
<dbReference type="NCBIfam" id="TIGR02937">
    <property type="entry name" value="sigma70-ECF"/>
    <property type="match status" value="1"/>
</dbReference>
<dbReference type="InterPro" id="IPR014284">
    <property type="entry name" value="RNA_pol_sigma-70_dom"/>
</dbReference>
<feature type="domain" description="RNA polymerase sigma factor 70 region 4 type 2" evidence="7">
    <location>
        <begin position="121"/>
        <end position="173"/>
    </location>
</feature>
<dbReference type="Proteomes" id="UP000741863">
    <property type="component" value="Unassembled WGS sequence"/>
</dbReference>
<keyword evidence="2" id="KW-0805">Transcription regulation</keyword>
<dbReference type="EMBL" id="JAFBEC010000003">
    <property type="protein sequence ID" value="MBM7632336.1"/>
    <property type="molecule type" value="Genomic_DNA"/>
</dbReference>
<reference evidence="8 9" key="1">
    <citation type="submission" date="2021-01" db="EMBL/GenBank/DDBJ databases">
        <title>Genomic Encyclopedia of Type Strains, Phase IV (KMG-IV): sequencing the most valuable type-strain genomes for metagenomic binning, comparative biology and taxonomic classification.</title>
        <authorList>
            <person name="Goeker M."/>
        </authorList>
    </citation>
    <scope>NUCLEOTIDE SEQUENCE [LARGE SCALE GENOMIC DNA]</scope>
    <source>
        <strain evidence="8 9">DSM 25540</strain>
    </source>
</reference>
<proteinExistence type="inferred from homology"/>
<evidence type="ECO:0000256" key="3">
    <source>
        <dbReference type="ARBA" id="ARBA00023082"/>
    </source>
</evidence>
<keyword evidence="3" id="KW-0731">Sigma factor</keyword>
<dbReference type="PANTHER" id="PTHR43133">
    <property type="entry name" value="RNA POLYMERASE ECF-TYPE SIGMA FACTO"/>
    <property type="match status" value="1"/>
</dbReference>
<evidence type="ECO:0000259" key="6">
    <source>
        <dbReference type="Pfam" id="PF04542"/>
    </source>
</evidence>
<dbReference type="PANTHER" id="PTHR43133:SF8">
    <property type="entry name" value="RNA POLYMERASE SIGMA FACTOR HI_1459-RELATED"/>
    <property type="match status" value="1"/>
</dbReference>
<dbReference type="Pfam" id="PF04542">
    <property type="entry name" value="Sigma70_r2"/>
    <property type="match status" value="1"/>
</dbReference>
<evidence type="ECO:0000313" key="8">
    <source>
        <dbReference type="EMBL" id="MBM7632336.1"/>
    </source>
</evidence>
<dbReference type="InterPro" id="IPR036388">
    <property type="entry name" value="WH-like_DNA-bd_sf"/>
</dbReference>
<comment type="similarity">
    <text evidence="1">Belongs to the sigma-70 factor family. ECF subfamily.</text>
</comment>
<keyword evidence="5" id="KW-0804">Transcription</keyword>
<dbReference type="SUPFAM" id="SSF88946">
    <property type="entry name" value="Sigma2 domain of RNA polymerase sigma factors"/>
    <property type="match status" value="1"/>
</dbReference>
<accession>A0ABS2PAF2</accession>
<dbReference type="InterPro" id="IPR039425">
    <property type="entry name" value="RNA_pol_sigma-70-like"/>
</dbReference>
<dbReference type="InterPro" id="IPR013249">
    <property type="entry name" value="RNA_pol_sigma70_r4_t2"/>
</dbReference>
<dbReference type="InterPro" id="IPR007627">
    <property type="entry name" value="RNA_pol_sigma70_r2"/>
</dbReference>
<organism evidence="8 9">
    <name type="scientific">Geomicrobium sediminis</name>
    <dbReference type="NCBI Taxonomy" id="1347788"/>
    <lineage>
        <taxon>Bacteria</taxon>
        <taxon>Bacillati</taxon>
        <taxon>Bacillota</taxon>
        <taxon>Bacilli</taxon>
        <taxon>Bacillales</taxon>
        <taxon>Geomicrobium</taxon>
    </lineage>
</organism>
<dbReference type="RefSeq" id="WP_204696507.1">
    <property type="nucleotide sequence ID" value="NZ_JAFBEC010000003.1"/>
</dbReference>
<evidence type="ECO:0000256" key="5">
    <source>
        <dbReference type="ARBA" id="ARBA00023163"/>
    </source>
</evidence>
<gene>
    <name evidence="8" type="ORF">JOD17_001429</name>
</gene>
<dbReference type="InterPro" id="IPR013324">
    <property type="entry name" value="RNA_pol_sigma_r3/r4-like"/>
</dbReference>
<name>A0ABS2PAF2_9BACL</name>
<dbReference type="Gene3D" id="1.10.1740.10">
    <property type="match status" value="1"/>
</dbReference>
<dbReference type="Pfam" id="PF08281">
    <property type="entry name" value="Sigma70_r4_2"/>
    <property type="match status" value="1"/>
</dbReference>
<evidence type="ECO:0000256" key="2">
    <source>
        <dbReference type="ARBA" id="ARBA00023015"/>
    </source>
</evidence>
<keyword evidence="4" id="KW-0238">DNA-binding</keyword>
<dbReference type="Gene3D" id="1.10.10.10">
    <property type="entry name" value="Winged helix-like DNA-binding domain superfamily/Winged helix DNA-binding domain"/>
    <property type="match status" value="1"/>
</dbReference>
<feature type="domain" description="RNA polymerase sigma-70 region 2" evidence="6">
    <location>
        <begin position="24"/>
        <end position="90"/>
    </location>
</feature>
<dbReference type="SUPFAM" id="SSF88659">
    <property type="entry name" value="Sigma3 and sigma4 domains of RNA polymerase sigma factors"/>
    <property type="match status" value="1"/>
</dbReference>
<evidence type="ECO:0000256" key="1">
    <source>
        <dbReference type="ARBA" id="ARBA00010641"/>
    </source>
</evidence>